<dbReference type="Gene3D" id="2.130.10.10">
    <property type="entry name" value="YVTN repeat-like/Quinoprotein amine dehydrogenase"/>
    <property type="match status" value="1"/>
</dbReference>
<evidence type="ECO:0000313" key="1">
    <source>
        <dbReference type="EMBL" id="AMZ03320.1"/>
    </source>
</evidence>
<reference evidence="1" key="1">
    <citation type="journal article" date="2016" name="Genom Data">
        <title>Isolation and complete genome sequencing of Mimivirus bombay, a Giant Virus in sewage of Mumbai, India.</title>
        <authorList>
            <person name="Chatterjee A."/>
            <person name="Ali F."/>
            <person name="Bange D."/>
            <person name="Kondabagil K."/>
        </authorList>
    </citation>
    <scope>NUCLEOTIDE SEQUENCE [LARGE SCALE GENOMIC DNA]</scope>
    <source>
        <strain evidence="1">1</strain>
    </source>
</reference>
<sequence>MDELKLILADNNNSVEVIVNKNNLIGKCKYFDNLLNKYYYPCENKIIIVPNSLISKNIIKNLFEIDLTIDYELSYILELVKCYDFFGFDFDLKKINMPKVNSDEFEILLDIVDINGYNDDNIKLVIENLPQDYDLSVFPSELLQKMYEITSFHMIIISCNNIIYFFDGNSGDIIKTWEDPTQNKKRQKLLENYGEVVEYKTDILYWKSFSIENYDIFIKKILPISENKFVYMIKSNIQDPPFSISRTNLFDFESEKTTNICNGNSDISYSKIHDNLIYVNPSFTESYSRFEKIKMCTFSGEIIKELPISKSPLPKFRHLPSGRYQRKYYKKIIYSPNGKYICCTDYENQGYINIEIIDNKTGYLMRKFECSDDESICFSPNDDLITFTHCNKCFTWDIKSNEKLDEITIMKHNIISIHYISNEKFIIITKKHSLKYIFNSQHYVAIRNICNKESVTIANFGNVIKFFYCPTRNYLVVLKESGINIINPETGKTKKKFVCDTINQYLFDILNKDTNNYCLATISNNNRIISKRIKKLIN</sequence>
<accession>A0A165XKK7</accession>
<dbReference type="InterPro" id="IPR015943">
    <property type="entry name" value="WD40/YVTN_repeat-like_dom_sf"/>
</dbReference>
<dbReference type="EMBL" id="KU761889">
    <property type="protein sequence ID" value="AMZ03320.1"/>
    <property type="molecule type" value="Genomic_DNA"/>
</dbReference>
<evidence type="ECO:0008006" key="3">
    <source>
        <dbReference type="Google" id="ProtNLM"/>
    </source>
</evidence>
<protein>
    <recommendedName>
        <fullName evidence="3">BTB/POZ domain-containing protein</fullName>
    </recommendedName>
</protein>
<proteinExistence type="predicted"/>
<organism evidence="1 2">
    <name type="scientific">Mimivirus Bombay</name>
    <dbReference type="NCBI Taxonomy" id="1835008"/>
    <lineage>
        <taxon>Viruses</taxon>
        <taxon>Varidnaviria</taxon>
        <taxon>Bamfordvirae</taxon>
        <taxon>Nucleocytoviricota</taxon>
        <taxon>Megaviricetes</taxon>
        <taxon>Imitervirales</taxon>
        <taxon>Mimiviridae</taxon>
        <taxon>Megamimivirinae</taxon>
        <taxon>Mimivirus</taxon>
        <taxon>Mimivirus bradfordmassiliense</taxon>
    </lineage>
</organism>
<evidence type="ECO:0000313" key="2">
    <source>
        <dbReference type="Proteomes" id="UP000241559"/>
    </source>
</evidence>
<dbReference type="SUPFAM" id="SSF82171">
    <property type="entry name" value="DPP6 N-terminal domain-like"/>
    <property type="match status" value="1"/>
</dbReference>
<name>A0A165XKK7_MIMIV</name>
<dbReference type="Proteomes" id="UP000241559">
    <property type="component" value="Segment"/>
</dbReference>